<keyword evidence="4" id="KW-0762">Sugar transport</keyword>
<proteinExistence type="predicted"/>
<dbReference type="PROSITE" id="PS51104">
    <property type="entry name" value="PTS_EIIC_TYPE_2"/>
    <property type="match status" value="1"/>
</dbReference>
<dbReference type="RefSeq" id="WP_025799791.1">
    <property type="nucleotide sequence ID" value="NZ_CP009706.1"/>
</dbReference>
<feature type="transmembrane region" description="Helical" evidence="10">
    <location>
        <begin position="373"/>
        <end position="402"/>
    </location>
</feature>
<evidence type="ECO:0000256" key="6">
    <source>
        <dbReference type="ARBA" id="ARBA00022692"/>
    </source>
</evidence>
<feature type="transmembrane region" description="Helical" evidence="10">
    <location>
        <begin position="97"/>
        <end position="121"/>
    </location>
</feature>
<dbReference type="eggNOG" id="COG1299">
    <property type="taxonomic scope" value="Bacteria"/>
</dbReference>
<sequence length="418" mass="44406">MAIKKRSAVNPSSGGEATLTKNPNAMPAAKPSMWGDLPQHVMSGISRMVPTLIMGGVILAFSQLIAYAWLKVPPEMGIMEAINTGKYVGFNLSLMKFAYLSQSFGGILFSFAIPMFAAFVANSIGGKLAFPAGFIGGLIATQPTPELTWDLSKLQWVTNSPVPSTFIGALIIAIAAGYLVKWMNAKIQLPAYLLAFKTTFLLPILSAVFVMLAMYYVITPFGGWVNAGIRVMLQAAGDKGVLMYAVGISATTAIDLGGPINKAAGFIAFSFTSDHVLPITARAIAIVIPPIGLGLATLIDHRLTGRRLFSSQLYPQGKTAMFLAFMGISEGAIPFLLESPLASIPAYMTGAIVGSTTAVALGAVQWFPESAIWAWPLVTNLGAYMFGIALGAVVTALITVFIRNILFKKGKLHIEVMS</sequence>
<gene>
    <name evidence="12" type="ORF">AT03_16045</name>
</gene>
<evidence type="ECO:0000256" key="8">
    <source>
        <dbReference type="ARBA" id="ARBA00023136"/>
    </source>
</evidence>
<feature type="transmembrane region" description="Helical" evidence="10">
    <location>
        <begin position="192"/>
        <end position="218"/>
    </location>
</feature>
<dbReference type="PANTHER" id="PTHR30505:SF0">
    <property type="entry name" value="FRUCTOSE-LIKE PTS SYSTEM EIIBC COMPONENT-RELATED"/>
    <property type="match status" value="1"/>
</dbReference>
<evidence type="ECO:0000256" key="9">
    <source>
        <dbReference type="SAM" id="MobiDB-lite"/>
    </source>
</evidence>
<keyword evidence="13" id="KW-1185">Reference proteome</keyword>
<reference evidence="12 13" key="1">
    <citation type="journal article" date="2014" name="Gut Pathog.">
        <title>Gene clusters of Hafnia alvei strain FB1 important in survival and pathogenesis: a draft genome perspective.</title>
        <authorList>
            <person name="Tan J.Y."/>
            <person name="Yin W.F."/>
            <person name="Chan K.G."/>
        </authorList>
    </citation>
    <scope>NUCLEOTIDE SEQUENCE [LARGE SCALE GENOMIC DNA]</scope>
    <source>
        <strain evidence="12 13">FB1</strain>
    </source>
</reference>
<dbReference type="InterPro" id="IPR013014">
    <property type="entry name" value="PTS_EIIC_2"/>
</dbReference>
<evidence type="ECO:0000256" key="10">
    <source>
        <dbReference type="SAM" id="Phobius"/>
    </source>
</evidence>
<dbReference type="GO" id="GO:0090563">
    <property type="term" value="F:protein-phosphocysteine-sugar phosphotransferase activity"/>
    <property type="evidence" value="ECO:0007669"/>
    <property type="project" value="TreeGrafter"/>
</dbReference>
<dbReference type="OrthoDB" id="9782569at2"/>
<evidence type="ECO:0000256" key="7">
    <source>
        <dbReference type="ARBA" id="ARBA00022989"/>
    </source>
</evidence>
<name>A0A097R4V9_HAFAL</name>
<dbReference type="HOGENOM" id="CLU_013155_0_2_6"/>
<feature type="transmembrane region" description="Helical" evidence="10">
    <location>
        <begin position="241"/>
        <end position="258"/>
    </location>
</feature>
<keyword evidence="6 10" id="KW-0812">Transmembrane</keyword>
<evidence type="ECO:0000256" key="3">
    <source>
        <dbReference type="ARBA" id="ARBA00022475"/>
    </source>
</evidence>
<dbReference type="GO" id="GO:0005886">
    <property type="term" value="C:plasma membrane"/>
    <property type="evidence" value="ECO:0007669"/>
    <property type="project" value="UniProtKB-SubCell"/>
</dbReference>
<feature type="transmembrane region" description="Helical" evidence="10">
    <location>
        <begin position="344"/>
        <end position="367"/>
    </location>
</feature>
<keyword evidence="5" id="KW-0598">Phosphotransferase system</keyword>
<keyword evidence="8 10" id="KW-0472">Membrane</keyword>
<feature type="transmembrane region" description="Helical" evidence="10">
    <location>
        <begin position="164"/>
        <end position="180"/>
    </location>
</feature>
<feature type="transmembrane region" description="Helical" evidence="10">
    <location>
        <begin position="128"/>
        <end position="144"/>
    </location>
</feature>
<dbReference type="PANTHER" id="PTHR30505">
    <property type="entry name" value="FRUCTOSE-LIKE PERMEASE"/>
    <property type="match status" value="1"/>
</dbReference>
<evidence type="ECO:0000259" key="11">
    <source>
        <dbReference type="PROSITE" id="PS51104"/>
    </source>
</evidence>
<accession>A0A097R4V9</accession>
<comment type="subcellular location">
    <subcellularLocation>
        <location evidence="1">Cell membrane</location>
        <topology evidence="1">Multi-pass membrane protein</topology>
    </subcellularLocation>
</comment>
<evidence type="ECO:0000256" key="4">
    <source>
        <dbReference type="ARBA" id="ARBA00022597"/>
    </source>
</evidence>
<dbReference type="InterPro" id="IPR050864">
    <property type="entry name" value="Bacterial_PTS_Sugar_Transport"/>
</dbReference>
<evidence type="ECO:0000256" key="2">
    <source>
        <dbReference type="ARBA" id="ARBA00022448"/>
    </source>
</evidence>
<evidence type="ECO:0000313" key="13">
    <source>
        <dbReference type="Proteomes" id="UP000029986"/>
    </source>
</evidence>
<keyword evidence="3" id="KW-1003">Cell membrane</keyword>
<dbReference type="GO" id="GO:0009401">
    <property type="term" value="P:phosphoenolpyruvate-dependent sugar phosphotransferase system"/>
    <property type="evidence" value="ECO:0007669"/>
    <property type="project" value="UniProtKB-KW"/>
</dbReference>
<evidence type="ECO:0000256" key="1">
    <source>
        <dbReference type="ARBA" id="ARBA00004651"/>
    </source>
</evidence>
<evidence type="ECO:0000256" key="5">
    <source>
        <dbReference type="ARBA" id="ARBA00022683"/>
    </source>
</evidence>
<feature type="compositionally biased region" description="Polar residues" evidence="9">
    <location>
        <begin position="9"/>
        <end position="23"/>
    </location>
</feature>
<feature type="transmembrane region" description="Helical" evidence="10">
    <location>
        <begin position="319"/>
        <end position="337"/>
    </location>
</feature>
<evidence type="ECO:0000313" key="12">
    <source>
        <dbReference type="EMBL" id="AIU73748.1"/>
    </source>
</evidence>
<dbReference type="EMBL" id="CP009706">
    <property type="protein sequence ID" value="AIU73748.1"/>
    <property type="molecule type" value="Genomic_DNA"/>
</dbReference>
<keyword evidence="7 10" id="KW-1133">Transmembrane helix</keyword>
<dbReference type="Proteomes" id="UP000029986">
    <property type="component" value="Chromosome"/>
</dbReference>
<organism evidence="12 13">
    <name type="scientific">Hafnia alvei FB1</name>
    <dbReference type="NCBI Taxonomy" id="1453496"/>
    <lineage>
        <taxon>Bacteria</taxon>
        <taxon>Pseudomonadati</taxon>
        <taxon>Pseudomonadota</taxon>
        <taxon>Gammaproteobacteria</taxon>
        <taxon>Enterobacterales</taxon>
        <taxon>Hafniaceae</taxon>
        <taxon>Hafnia</taxon>
    </lineage>
</organism>
<feature type="region of interest" description="Disordered" evidence="9">
    <location>
        <begin position="1"/>
        <end position="24"/>
    </location>
</feature>
<keyword evidence="2" id="KW-0813">Transport</keyword>
<dbReference type="GeneID" id="78449107"/>
<feature type="transmembrane region" description="Helical" evidence="10">
    <location>
        <begin position="49"/>
        <end position="70"/>
    </location>
</feature>
<dbReference type="PATRIC" id="fig|1453496.5.peg.3285"/>
<dbReference type="AlphaFoldDB" id="A0A097R4V9"/>
<feature type="domain" description="PTS EIIC type-2" evidence="11">
    <location>
        <begin position="37"/>
        <end position="409"/>
    </location>
</feature>
<dbReference type="KEGG" id="hav:AT03_16045"/>
<protein>
    <submittedName>
        <fullName evidence="12">PTS fructose transporter subunit IIC</fullName>
    </submittedName>
</protein>
<feature type="transmembrane region" description="Helical" evidence="10">
    <location>
        <begin position="279"/>
        <end position="299"/>
    </location>
</feature>